<proteinExistence type="predicted"/>
<dbReference type="InterPro" id="IPR045682">
    <property type="entry name" value="DUF6193"/>
</dbReference>
<name>A0A1S2PN66_9ACTN</name>
<accession>A0A1S2PN66</accession>
<dbReference type="EMBL" id="MLYO01000067">
    <property type="protein sequence ID" value="OIJ94980.1"/>
    <property type="molecule type" value="Genomic_DNA"/>
</dbReference>
<dbReference type="AlphaFoldDB" id="A0A1S2PN66"/>
<gene>
    <name evidence="1" type="ORF">BIV23_35555</name>
</gene>
<comment type="caution">
    <text evidence="1">The sequence shown here is derived from an EMBL/GenBank/DDBJ whole genome shotgun (WGS) entry which is preliminary data.</text>
</comment>
<reference evidence="1 2" key="1">
    <citation type="submission" date="2016-10" db="EMBL/GenBank/DDBJ databases">
        <title>Genome sequence of Streptomyces sp. MUSC 1.</title>
        <authorList>
            <person name="Lee L.-H."/>
            <person name="Ser H.-L."/>
            <person name="Law J.W.-F."/>
        </authorList>
    </citation>
    <scope>NUCLEOTIDE SEQUENCE [LARGE SCALE GENOMIC DNA]</scope>
    <source>
        <strain evidence="1 2">MUSC 1</strain>
    </source>
</reference>
<organism evidence="1 2">
    <name type="scientific">Streptomyces monashensis</name>
    <dbReference type="NCBI Taxonomy" id="1678012"/>
    <lineage>
        <taxon>Bacteria</taxon>
        <taxon>Bacillati</taxon>
        <taxon>Actinomycetota</taxon>
        <taxon>Actinomycetes</taxon>
        <taxon>Kitasatosporales</taxon>
        <taxon>Streptomycetaceae</taxon>
        <taxon>Streptomyces</taxon>
    </lineage>
</organism>
<protein>
    <submittedName>
        <fullName evidence="1">Uncharacterized protein</fullName>
    </submittedName>
</protein>
<keyword evidence="2" id="KW-1185">Reference proteome</keyword>
<dbReference type="Proteomes" id="UP000179642">
    <property type="component" value="Unassembled WGS sequence"/>
</dbReference>
<evidence type="ECO:0000313" key="2">
    <source>
        <dbReference type="Proteomes" id="UP000179642"/>
    </source>
</evidence>
<evidence type="ECO:0000313" key="1">
    <source>
        <dbReference type="EMBL" id="OIJ94980.1"/>
    </source>
</evidence>
<dbReference type="Pfam" id="PF19692">
    <property type="entry name" value="DUF6193"/>
    <property type="match status" value="1"/>
</dbReference>
<sequence>MDDSSTSRTATEDPVAAHWQLVREMNENLIDKHLVEAAYANLALRSLFPMVSHGSLQFSRCTRFPWSQDLPSIFPLDGERFRVLRLHEPQGSGRERIGGAFTAEEAVEIAAAHLPDGWGPAVDGEPDILEPLS</sequence>